<sequence length="194" mass="22030">MILMIAFGFCSKLCTNVYHTYQFASRTSNHQKLYLWSKPWDKLPLPEKSDHQQENDISFTKSELDLLATKIESPNDSSFLSLLKSPKSEQKIKEELSKLDLNSLMENSFELPPPIAPQPEAAINSVDCKLNLLDHIAHSQNLIEERLEMVQSQVDALDGGDNNSEEDFSLVCKTVQMLRKDLETLQELSQSSSL</sequence>
<dbReference type="AlphaFoldDB" id="A0A1Y1N168"/>
<organism evidence="1">
    <name type="scientific">Photinus pyralis</name>
    <name type="common">Common eastern firefly</name>
    <name type="synonym">Lampyris pyralis</name>
    <dbReference type="NCBI Taxonomy" id="7054"/>
    <lineage>
        <taxon>Eukaryota</taxon>
        <taxon>Metazoa</taxon>
        <taxon>Ecdysozoa</taxon>
        <taxon>Arthropoda</taxon>
        <taxon>Hexapoda</taxon>
        <taxon>Insecta</taxon>
        <taxon>Pterygota</taxon>
        <taxon>Neoptera</taxon>
        <taxon>Endopterygota</taxon>
        <taxon>Coleoptera</taxon>
        <taxon>Polyphaga</taxon>
        <taxon>Elateriformia</taxon>
        <taxon>Elateroidea</taxon>
        <taxon>Lampyridae</taxon>
        <taxon>Lampyrinae</taxon>
        <taxon>Photinus</taxon>
    </lineage>
</organism>
<accession>A0A1Y1N168</accession>
<dbReference type="EMBL" id="GEZM01016718">
    <property type="protein sequence ID" value="JAV91168.1"/>
    <property type="molecule type" value="Transcribed_RNA"/>
</dbReference>
<protein>
    <submittedName>
        <fullName evidence="1">Uncharacterized protein</fullName>
    </submittedName>
</protein>
<reference evidence="1" key="1">
    <citation type="journal article" date="2016" name="Sci. Rep.">
        <title>Molecular characterization of firefly nuptial gifts: a multi-omics approach sheds light on postcopulatory sexual selection.</title>
        <authorList>
            <person name="Al-Wathiqui N."/>
            <person name="Fallon T.R."/>
            <person name="South A."/>
            <person name="Weng J.K."/>
            <person name="Lewis S.M."/>
        </authorList>
    </citation>
    <scope>NUCLEOTIDE SEQUENCE</scope>
</reference>
<evidence type="ECO:0000313" key="1">
    <source>
        <dbReference type="EMBL" id="JAV91168.1"/>
    </source>
</evidence>
<name>A0A1Y1N168_PHOPY</name>
<proteinExistence type="predicted"/>